<organism evidence="6 7">
    <name type="scientific">Tritrichomonas musculus</name>
    <dbReference type="NCBI Taxonomy" id="1915356"/>
    <lineage>
        <taxon>Eukaryota</taxon>
        <taxon>Metamonada</taxon>
        <taxon>Parabasalia</taxon>
        <taxon>Tritrichomonadida</taxon>
        <taxon>Tritrichomonadidae</taxon>
        <taxon>Tritrichomonas</taxon>
    </lineage>
</organism>
<dbReference type="InterPro" id="IPR019530">
    <property type="entry name" value="Intra-flagellar_transport_57"/>
</dbReference>
<feature type="coiled-coil region" evidence="5">
    <location>
        <begin position="303"/>
        <end position="364"/>
    </location>
</feature>
<accession>A0ABR2KDB4</accession>
<dbReference type="Pfam" id="PF10498">
    <property type="entry name" value="IFT57"/>
    <property type="match status" value="1"/>
</dbReference>
<evidence type="ECO:0000313" key="7">
    <source>
        <dbReference type="Proteomes" id="UP001470230"/>
    </source>
</evidence>
<dbReference type="Proteomes" id="UP001470230">
    <property type="component" value="Unassembled WGS sequence"/>
</dbReference>
<evidence type="ECO:0000256" key="4">
    <source>
        <dbReference type="ARBA" id="ARBA00023273"/>
    </source>
</evidence>
<keyword evidence="4" id="KW-0966">Cell projection</keyword>
<evidence type="ECO:0000256" key="2">
    <source>
        <dbReference type="ARBA" id="ARBA00009415"/>
    </source>
</evidence>
<dbReference type="PANTHER" id="PTHR16011">
    <property type="entry name" value="IFT57/HIPPI"/>
    <property type="match status" value="1"/>
</dbReference>
<gene>
    <name evidence="6" type="ORF">M9Y10_033869</name>
</gene>
<dbReference type="PANTHER" id="PTHR16011:SF0">
    <property type="entry name" value="INTRAFLAGELLAR TRANSPORT PROTEIN 57 HOMOLOG"/>
    <property type="match status" value="1"/>
</dbReference>
<evidence type="ECO:0000256" key="3">
    <source>
        <dbReference type="ARBA" id="ARBA00023069"/>
    </source>
</evidence>
<comment type="subcellular location">
    <subcellularLocation>
        <location evidence="1">Cell projection</location>
        <location evidence="1">Cilium</location>
    </subcellularLocation>
</comment>
<keyword evidence="7" id="KW-1185">Reference proteome</keyword>
<evidence type="ECO:0000256" key="5">
    <source>
        <dbReference type="SAM" id="Coils"/>
    </source>
</evidence>
<protein>
    <submittedName>
        <fullName evidence="6">Intraflagellar transport protein 57</fullName>
    </submittedName>
</protein>
<sequence length="377" mass="42310">MSKGGDKKGPDEYILMRQIYDNLQYLDYETDFDPVKRHFPYLTTVYFAIPGQSSKEQFDYFAALCIWLMQTFLGSTIETPSDYDEPAQVADNLILALPQIGFKLNFSSSKLVPGHGLPVCTILDAIIRQTLKKKHFTPRSLKTIGGTGGRDKVETVGDDDDDDDGIIDDAVDIASDDEIDAGADNTYEIGNEGGQKVIDSLELKAEAERVAARLQIRIPAAKSDWRSHFQQMSQHQSRINEIMSQLTPILNKVGADVNRAIQAIQTREKTLNSRFETSVSEYASRASELATVEARHRARVTEVNALQTELNSVIEKLSSTKETLDEKQKEVSDNSPLMKMKQAISKLKEEIKALELRSSILQRSLTQTWLDDKEIES</sequence>
<keyword evidence="3" id="KW-0969">Cilium</keyword>
<comment type="caution">
    <text evidence="6">The sequence shown here is derived from an EMBL/GenBank/DDBJ whole genome shotgun (WGS) entry which is preliminary data.</text>
</comment>
<evidence type="ECO:0000313" key="6">
    <source>
        <dbReference type="EMBL" id="KAK8889125.1"/>
    </source>
</evidence>
<name>A0ABR2KDB4_9EUKA</name>
<evidence type="ECO:0000256" key="1">
    <source>
        <dbReference type="ARBA" id="ARBA00004138"/>
    </source>
</evidence>
<proteinExistence type="inferred from homology"/>
<keyword evidence="5" id="KW-0175">Coiled coil</keyword>
<reference evidence="6 7" key="1">
    <citation type="submission" date="2024-04" db="EMBL/GenBank/DDBJ databases">
        <title>Tritrichomonas musculus Genome.</title>
        <authorList>
            <person name="Alves-Ferreira E."/>
            <person name="Grigg M."/>
            <person name="Lorenzi H."/>
            <person name="Galac M."/>
        </authorList>
    </citation>
    <scope>NUCLEOTIDE SEQUENCE [LARGE SCALE GENOMIC DNA]</scope>
    <source>
        <strain evidence="6 7">EAF2021</strain>
    </source>
</reference>
<comment type="similarity">
    <text evidence="2">Belongs to the IFT57 family.</text>
</comment>
<dbReference type="EMBL" id="JAPFFF010000005">
    <property type="protein sequence ID" value="KAK8889125.1"/>
    <property type="molecule type" value="Genomic_DNA"/>
</dbReference>